<evidence type="ECO:0000313" key="3">
    <source>
        <dbReference type="Proteomes" id="UP001458415"/>
    </source>
</evidence>
<evidence type="ECO:0000256" key="1">
    <source>
        <dbReference type="SAM" id="MobiDB-lite"/>
    </source>
</evidence>
<reference evidence="2 3" key="1">
    <citation type="submission" date="2024-06" db="EMBL/GenBank/DDBJ databases">
        <title>The Natural Products Discovery Center: Release of the First 8490 Sequenced Strains for Exploring Actinobacteria Biosynthetic Diversity.</title>
        <authorList>
            <person name="Kalkreuter E."/>
            <person name="Kautsar S.A."/>
            <person name="Yang D."/>
            <person name="Bader C.D."/>
            <person name="Teijaro C.N."/>
            <person name="Fluegel L."/>
            <person name="Davis C.M."/>
            <person name="Simpson J.R."/>
            <person name="Lauterbach L."/>
            <person name="Steele A.D."/>
            <person name="Gui C."/>
            <person name="Meng S."/>
            <person name="Li G."/>
            <person name="Viehrig K."/>
            <person name="Ye F."/>
            <person name="Su P."/>
            <person name="Kiefer A.F."/>
            <person name="Nichols A."/>
            <person name="Cepeda A.J."/>
            <person name="Yan W."/>
            <person name="Fan B."/>
            <person name="Jiang Y."/>
            <person name="Adhikari A."/>
            <person name="Zheng C.-J."/>
            <person name="Schuster L."/>
            <person name="Cowan T.M."/>
            <person name="Smanski M.J."/>
            <person name="Chevrette M.G."/>
            <person name="De Carvalho L.P.S."/>
            <person name="Shen B."/>
        </authorList>
    </citation>
    <scope>NUCLEOTIDE SEQUENCE [LARGE SCALE GENOMIC DNA]</scope>
    <source>
        <strain evidence="2 3">NPDC000634</strain>
    </source>
</reference>
<sequence length="131" mass="13637">MSGVYALLRPDGPLEFRIGVPDQMSQDTGPHDGGPSAITIQRETWGGRGLQGQVGNISYPAGRSQPANHTGSRLAAALGGPEECLFGNLAICGTQIDPSNGKPTVCGLTEAQQHLIRSVHAAVCQEAHTIP</sequence>
<proteinExistence type="predicted"/>
<dbReference type="EMBL" id="JBEPCU010000346">
    <property type="protein sequence ID" value="MER6979278.1"/>
    <property type="molecule type" value="Genomic_DNA"/>
</dbReference>
<protein>
    <submittedName>
        <fullName evidence="2">Uncharacterized protein</fullName>
    </submittedName>
</protein>
<dbReference type="Proteomes" id="UP001458415">
    <property type="component" value="Unassembled WGS sequence"/>
</dbReference>
<evidence type="ECO:0000313" key="2">
    <source>
        <dbReference type="EMBL" id="MER6979278.1"/>
    </source>
</evidence>
<organism evidence="2 3">
    <name type="scientific">Streptomyces carpinensis</name>
    <dbReference type="NCBI Taxonomy" id="66369"/>
    <lineage>
        <taxon>Bacteria</taxon>
        <taxon>Bacillati</taxon>
        <taxon>Actinomycetota</taxon>
        <taxon>Actinomycetes</taxon>
        <taxon>Kitasatosporales</taxon>
        <taxon>Streptomycetaceae</taxon>
        <taxon>Streptomyces</taxon>
    </lineage>
</organism>
<feature type="region of interest" description="Disordered" evidence="1">
    <location>
        <begin position="51"/>
        <end position="73"/>
    </location>
</feature>
<name>A0ABV1W698_9ACTN</name>
<accession>A0ABV1W698</accession>
<comment type="caution">
    <text evidence="2">The sequence shown here is derived from an EMBL/GenBank/DDBJ whole genome shotgun (WGS) entry which is preliminary data.</text>
</comment>
<gene>
    <name evidence="2" type="ORF">ABT317_20370</name>
</gene>
<keyword evidence="3" id="KW-1185">Reference proteome</keyword>